<dbReference type="EC" id="2.7.11.10" evidence="2"/>
<dbReference type="GO" id="GO:0008384">
    <property type="term" value="F:IkappaB kinase activity"/>
    <property type="evidence" value="ECO:0007669"/>
    <property type="project" value="UniProtKB-EC"/>
</dbReference>
<organism evidence="13 14">
    <name type="scientific">Ridgeia piscesae</name>
    <name type="common">Tubeworm</name>
    <dbReference type="NCBI Taxonomy" id="27915"/>
    <lineage>
        <taxon>Eukaryota</taxon>
        <taxon>Metazoa</taxon>
        <taxon>Spiralia</taxon>
        <taxon>Lophotrochozoa</taxon>
        <taxon>Annelida</taxon>
        <taxon>Polychaeta</taxon>
        <taxon>Sedentaria</taxon>
        <taxon>Canalipalpata</taxon>
        <taxon>Sabellida</taxon>
        <taxon>Siboglinidae</taxon>
        <taxon>Ridgeia</taxon>
    </lineage>
</organism>
<feature type="region of interest" description="Disordered" evidence="10">
    <location>
        <begin position="418"/>
        <end position="439"/>
    </location>
</feature>
<dbReference type="SUPFAM" id="SSF56112">
    <property type="entry name" value="Protein kinase-like (PK-like)"/>
    <property type="match status" value="1"/>
</dbReference>
<feature type="compositionally biased region" description="Polar residues" evidence="10">
    <location>
        <begin position="418"/>
        <end position="435"/>
    </location>
</feature>
<dbReference type="PANTHER" id="PTHR22969">
    <property type="entry name" value="IKB KINASE"/>
    <property type="match status" value="1"/>
</dbReference>
<keyword evidence="5" id="KW-0808">Transferase</keyword>
<evidence type="ECO:0000256" key="1">
    <source>
        <dbReference type="ARBA" id="ARBA00004496"/>
    </source>
</evidence>
<dbReference type="InterPro" id="IPR000719">
    <property type="entry name" value="Prot_kinase_dom"/>
</dbReference>
<evidence type="ECO:0000256" key="5">
    <source>
        <dbReference type="ARBA" id="ARBA00022679"/>
    </source>
</evidence>
<evidence type="ECO:0000256" key="2">
    <source>
        <dbReference type="ARBA" id="ARBA00012442"/>
    </source>
</evidence>
<comment type="catalytic activity">
    <reaction evidence="9">
        <text>L-seryl-[I-kappa-B protein] + ATP = O-phospho-L-seryl-[I-kappa-B protein] + ADP + H(+)</text>
        <dbReference type="Rhea" id="RHEA:19073"/>
        <dbReference type="Rhea" id="RHEA-COMP:13698"/>
        <dbReference type="Rhea" id="RHEA-COMP:13699"/>
        <dbReference type="ChEBI" id="CHEBI:15378"/>
        <dbReference type="ChEBI" id="CHEBI:29999"/>
        <dbReference type="ChEBI" id="CHEBI:30616"/>
        <dbReference type="ChEBI" id="CHEBI:83421"/>
        <dbReference type="ChEBI" id="CHEBI:456216"/>
        <dbReference type="EC" id="2.7.11.10"/>
    </reaction>
</comment>
<comment type="caution">
    <text evidence="13">The sequence shown here is derived from an EMBL/GenBank/DDBJ whole genome shotgun (WGS) entry which is preliminary data.</text>
</comment>
<evidence type="ECO:0000256" key="9">
    <source>
        <dbReference type="ARBA" id="ARBA00048789"/>
    </source>
</evidence>
<dbReference type="GO" id="GO:0008385">
    <property type="term" value="C:IkappaB kinase complex"/>
    <property type="evidence" value="ECO:0007669"/>
    <property type="project" value="TreeGrafter"/>
</dbReference>
<keyword evidence="8" id="KW-0067">ATP-binding</keyword>
<feature type="domain" description="Ubiquitin-like" evidence="12">
    <location>
        <begin position="287"/>
        <end position="363"/>
    </location>
</feature>
<keyword evidence="6" id="KW-0547">Nucleotide-binding</keyword>
<accession>A0AAD9P924</accession>
<keyword evidence="7" id="KW-0418">Kinase</keyword>
<dbReference type="SMART" id="SM00220">
    <property type="entry name" value="S_TKc"/>
    <property type="match status" value="1"/>
</dbReference>
<dbReference type="InterPro" id="IPR046375">
    <property type="entry name" value="IKBKB_SDD_sf"/>
</dbReference>
<dbReference type="GO" id="GO:0005524">
    <property type="term" value="F:ATP binding"/>
    <property type="evidence" value="ECO:0007669"/>
    <property type="project" value="UniProtKB-KW"/>
</dbReference>
<evidence type="ECO:0000256" key="8">
    <source>
        <dbReference type="ARBA" id="ARBA00022840"/>
    </source>
</evidence>
<dbReference type="Proteomes" id="UP001209878">
    <property type="component" value="Unassembled WGS sequence"/>
</dbReference>
<feature type="domain" description="Protein kinase" evidence="11">
    <location>
        <begin position="3"/>
        <end position="291"/>
    </location>
</feature>
<evidence type="ECO:0000256" key="7">
    <source>
        <dbReference type="ARBA" id="ARBA00022777"/>
    </source>
</evidence>
<keyword evidence="4" id="KW-0723">Serine/threonine-protein kinase</keyword>
<protein>
    <recommendedName>
        <fullName evidence="2">IkappaB kinase</fullName>
        <ecNumber evidence="2">2.7.11.10</ecNumber>
    </recommendedName>
</protein>
<dbReference type="GO" id="GO:0045944">
    <property type="term" value="P:positive regulation of transcription by RNA polymerase II"/>
    <property type="evidence" value="ECO:0007669"/>
    <property type="project" value="TreeGrafter"/>
</dbReference>
<evidence type="ECO:0000256" key="6">
    <source>
        <dbReference type="ARBA" id="ARBA00022741"/>
    </source>
</evidence>
<dbReference type="InterPro" id="IPR051180">
    <property type="entry name" value="IKK"/>
</dbReference>
<dbReference type="Gene3D" id="1.10.510.10">
    <property type="entry name" value="Transferase(Phosphotransferase) domain 1"/>
    <property type="match status" value="1"/>
</dbReference>
<dbReference type="InterPro" id="IPR029071">
    <property type="entry name" value="Ubiquitin-like_domsf"/>
</dbReference>
<dbReference type="AlphaFoldDB" id="A0AAD9P924"/>
<dbReference type="PROSITE" id="PS50011">
    <property type="entry name" value="PROTEIN_KINASE_DOM"/>
    <property type="match status" value="1"/>
</dbReference>
<evidence type="ECO:0000313" key="13">
    <source>
        <dbReference type="EMBL" id="KAK2190232.1"/>
    </source>
</evidence>
<evidence type="ECO:0000256" key="3">
    <source>
        <dbReference type="ARBA" id="ARBA00022490"/>
    </source>
</evidence>
<dbReference type="SUPFAM" id="SSF54236">
    <property type="entry name" value="Ubiquitin-like"/>
    <property type="match status" value="1"/>
</dbReference>
<name>A0AAD9P924_RIDPI</name>
<dbReference type="PROSITE" id="PS50053">
    <property type="entry name" value="UBIQUITIN_2"/>
    <property type="match status" value="1"/>
</dbReference>
<evidence type="ECO:0000256" key="10">
    <source>
        <dbReference type="SAM" id="MobiDB-lite"/>
    </source>
</evidence>
<dbReference type="Gene3D" id="1.20.1270.250">
    <property type="match status" value="1"/>
</dbReference>
<evidence type="ECO:0000259" key="11">
    <source>
        <dbReference type="PROSITE" id="PS50011"/>
    </source>
</evidence>
<dbReference type="PANTHER" id="PTHR22969:SF17">
    <property type="entry name" value="INHIBITOR OF NUCLEAR FACTOR KAPPA-B KINASE SUBUNIT BETA"/>
    <property type="match status" value="1"/>
</dbReference>
<reference evidence="13" key="1">
    <citation type="journal article" date="2023" name="Mol. Biol. Evol.">
        <title>Third-Generation Sequencing Reveals the Adaptive Role of the Epigenome in Three Deep-Sea Polychaetes.</title>
        <authorList>
            <person name="Perez M."/>
            <person name="Aroh O."/>
            <person name="Sun Y."/>
            <person name="Lan Y."/>
            <person name="Juniper S.K."/>
            <person name="Young C.R."/>
            <person name="Angers B."/>
            <person name="Qian P.Y."/>
        </authorList>
    </citation>
    <scope>NUCLEOTIDE SEQUENCE</scope>
    <source>
        <strain evidence="13">R07B-5</strain>
    </source>
</reference>
<proteinExistence type="predicted"/>
<evidence type="ECO:0000259" key="12">
    <source>
        <dbReference type="PROSITE" id="PS50053"/>
    </source>
</evidence>
<dbReference type="InterPro" id="IPR011009">
    <property type="entry name" value="Kinase-like_dom_sf"/>
</dbReference>
<sequence>MTMAVGKYIGQLFLKRHKLVENYCAVVARRDAWDYDTGEVIALKTYEKDEKKKPKNKEKLERRWTEELGFTRKLSHANIIHGCKVPDELNDCIAFPPIAMEYCSGGSLAELLLIPENNCGLPEFRVLKIAHDISSAVEYLHDKQIIHRDIKPGNIILKDSSERTSYKLIDFGFAKDMMGIGTTRSVCGTPMYIAPEIINEGKYTMTEFVLTKPLEIVHIFMDESGTIVSSTTLPYPNQLCRVTQNKLEKWLCLMLDADGENRGGGLSLDWRPVCFVVLDEIIATKIIHIFSISTNQLLSYSSFEDNVTVNDLKLRIRTETSIPVNMQELLCSTGEELDGRTLVKDYAGEHGDSKALLFLFPKGSYSHWRPMAPPPLFKSTDYVLEGHKQKNHHHHVRQLQKQDLMVTQWQIMQNQVAKRRFSSSNNPASKKSTPVKQMEQEPFTHRKQMDMMATVHHIDRKSMVLQRNIRDLQSPKDNDSKAQLAALNIIAVKCSNLLQRVILNKSLRPGKSLLRPLVLEFRKVQEKLFADLYAHLRAIVVSKASLMELIRELDILMQQMGAERLKDTEVGFVIIK</sequence>
<dbReference type="Gene3D" id="3.10.20.90">
    <property type="entry name" value="Phosphatidylinositol 3-kinase Catalytic Subunit, Chain A, domain 1"/>
    <property type="match status" value="1"/>
</dbReference>
<keyword evidence="14" id="KW-1185">Reference proteome</keyword>
<comment type="subcellular location">
    <subcellularLocation>
        <location evidence="1">Cytoplasm</location>
    </subcellularLocation>
</comment>
<keyword evidence="3" id="KW-0963">Cytoplasm</keyword>
<dbReference type="Pfam" id="PF00069">
    <property type="entry name" value="Pkinase"/>
    <property type="match status" value="1"/>
</dbReference>
<dbReference type="GO" id="GO:0033209">
    <property type="term" value="P:tumor necrosis factor-mediated signaling pathway"/>
    <property type="evidence" value="ECO:0007669"/>
    <property type="project" value="TreeGrafter"/>
</dbReference>
<dbReference type="InterPro" id="IPR008271">
    <property type="entry name" value="Ser/Thr_kinase_AS"/>
</dbReference>
<gene>
    <name evidence="13" type="ORF">NP493_85g01011</name>
</gene>
<evidence type="ECO:0000313" key="14">
    <source>
        <dbReference type="Proteomes" id="UP001209878"/>
    </source>
</evidence>
<dbReference type="PROSITE" id="PS00108">
    <property type="entry name" value="PROTEIN_KINASE_ST"/>
    <property type="match status" value="1"/>
</dbReference>
<evidence type="ECO:0000256" key="4">
    <source>
        <dbReference type="ARBA" id="ARBA00022527"/>
    </source>
</evidence>
<dbReference type="InterPro" id="IPR000626">
    <property type="entry name" value="Ubiquitin-like_dom"/>
</dbReference>
<dbReference type="EMBL" id="JAODUO010000085">
    <property type="protein sequence ID" value="KAK2190232.1"/>
    <property type="molecule type" value="Genomic_DNA"/>
</dbReference>